<accession>I1QZL4</accession>
<dbReference type="Gramene" id="ORGLA11G0095600.1">
    <property type="protein sequence ID" value="ORGLA11G0095600.1"/>
    <property type="gene ID" value="ORGLA11G0095600"/>
</dbReference>
<dbReference type="HOGENOM" id="CLU_2270670_0_0_1"/>
<proteinExistence type="predicted"/>
<organism evidence="1 2">
    <name type="scientific">Oryza glaberrima</name>
    <name type="common">African rice</name>
    <dbReference type="NCBI Taxonomy" id="4538"/>
    <lineage>
        <taxon>Eukaryota</taxon>
        <taxon>Viridiplantae</taxon>
        <taxon>Streptophyta</taxon>
        <taxon>Embryophyta</taxon>
        <taxon>Tracheophyta</taxon>
        <taxon>Spermatophyta</taxon>
        <taxon>Magnoliopsida</taxon>
        <taxon>Liliopsida</taxon>
        <taxon>Poales</taxon>
        <taxon>Poaceae</taxon>
        <taxon>BOP clade</taxon>
        <taxon>Oryzoideae</taxon>
        <taxon>Oryzeae</taxon>
        <taxon>Oryzinae</taxon>
        <taxon>Oryza</taxon>
    </lineage>
</organism>
<name>I1QZL4_ORYGL</name>
<reference evidence="1 2" key="2">
    <citation type="submission" date="2018-04" db="EMBL/GenBank/DDBJ databases">
        <title>OglaRS2 (Oryza glaberrima Reference Sequence Version 2).</title>
        <authorList>
            <person name="Zhang J."/>
            <person name="Kudrna D."/>
            <person name="Lee S."/>
            <person name="Talag J."/>
            <person name="Rajasekar S."/>
            <person name="Wing R.A."/>
        </authorList>
    </citation>
    <scope>NUCLEOTIDE SEQUENCE [LARGE SCALE GENOMIC DNA]</scope>
    <source>
        <strain evidence="1 2">cv. IRGC 96717</strain>
    </source>
</reference>
<evidence type="ECO:0000313" key="1">
    <source>
        <dbReference type="EnsemblPlants" id="ORGLA11G0095600.1"/>
    </source>
</evidence>
<reference evidence="1" key="1">
    <citation type="submission" date="2015-06" db="UniProtKB">
        <authorList>
            <consortium name="EnsemblPlants"/>
        </authorList>
    </citation>
    <scope>IDENTIFICATION</scope>
</reference>
<sequence>GSPLCWSSLVHSIGHRFKIWRQVVAATRPSPLQDNPEILRFTLLIRRFRRVTSHIPRRIVTTLSSKERIPVMSYVSCVVIALPRAARAMSDLLQLGSCSVGLP</sequence>
<dbReference type="AlphaFoldDB" id="I1QZL4"/>
<keyword evidence="2" id="KW-1185">Reference proteome</keyword>
<dbReference type="Proteomes" id="UP000007306">
    <property type="component" value="Chromosome 11"/>
</dbReference>
<evidence type="ECO:0000313" key="2">
    <source>
        <dbReference type="Proteomes" id="UP000007306"/>
    </source>
</evidence>
<dbReference type="EnsemblPlants" id="ORGLA11G0095600.1">
    <property type="protein sequence ID" value="ORGLA11G0095600.1"/>
    <property type="gene ID" value="ORGLA11G0095600"/>
</dbReference>
<protein>
    <submittedName>
        <fullName evidence="1">Uncharacterized protein</fullName>
    </submittedName>
</protein>